<reference evidence="1" key="1">
    <citation type="submission" date="2013-07" db="EMBL/GenBank/DDBJ databases">
        <title>The genome of Eucalyptus grandis.</title>
        <authorList>
            <person name="Schmutz J."/>
            <person name="Hayes R."/>
            <person name="Myburg A."/>
            <person name="Tuskan G."/>
            <person name="Grattapaglia D."/>
            <person name="Rokhsar D.S."/>
        </authorList>
    </citation>
    <scope>NUCLEOTIDE SEQUENCE</scope>
    <source>
        <tissue evidence="1">Leaf extractions</tissue>
    </source>
</reference>
<sequence>MKQIEYMFQVLMLFSASTTPNSPSKAPGMNIVIEVPWPANVTIFEFGSITINADEVTFAGYCLVSSDLEPCYWEVLPAASSDAP</sequence>
<name>A0A059CRN7_EUCGR</name>
<accession>A0A059CRN7</accession>
<dbReference type="AlphaFoldDB" id="A0A059CRN7"/>
<organism evidence="1">
    <name type="scientific">Eucalyptus grandis</name>
    <name type="common">Flooded gum</name>
    <dbReference type="NCBI Taxonomy" id="71139"/>
    <lineage>
        <taxon>Eukaryota</taxon>
        <taxon>Viridiplantae</taxon>
        <taxon>Streptophyta</taxon>
        <taxon>Embryophyta</taxon>
        <taxon>Tracheophyta</taxon>
        <taxon>Spermatophyta</taxon>
        <taxon>Magnoliopsida</taxon>
        <taxon>eudicotyledons</taxon>
        <taxon>Gunneridae</taxon>
        <taxon>Pentapetalae</taxon>
        <taxon>rosids</taxon>
        <taxon>malvids</taxon>
        <taxon>Myrtales</taxon>
        <taxon>Myrtaceae</taxon>
        <taxon>Myrtoideae</taxon>
        <taxon>Eucalypteae</taxon>
        <taxon>Eucalyptus</taxon>
    </lineage>
</organism>
<proteinExistence type="predicted"/>
<dbReference type="InParanoid" id="A0A059CRN7"/>
<dbReference type="Gramene" id="KCW80605">
    <property type="protein sequence ID" value="KCW80605"/>
    <property type="gene ID" value="EUGRSUZ_C01972"/>
</dbReference>
<gene>
    <name evidence="1" type="ORF">EUGRSUZ_C01972</name>
</gene>
<evidence type="ECO:0000313" key="1">
    <source>
        <dbReference type="EMBL" id="KCW80605.1"/>
    </source>
</evidence>
<protein>
    <submittedName>
        <fullName evidence="1">Uncharacterized protein</fullName>
    </submittedName>
</protein>
<dbReference type="STRING" id="71139.A0A059CRN7"/>
<dbReference type="EMBL" id="KK198755">
    <property type="protein sequence ID" value="KCW80605.1"/>
    <property type="molecule type" value="Genomic_DNA"/>
</dbReference>